<dbReference type="Proteomes" id="UP001370758">
    <property type="component" value="Unassembled WGS sequence"/>
</dbReference>
<organism evidence="2 3">
    <name type="scientific">Arthrobotrys musiformis</name>
    <dbReference type="NCBI Taxonomy" id="47236"/>
    <lineage>
        <taxon>Eukaryota</taxon>
        <taxon>Fungi</taxon>
        <taxon>Dikarya</taxon>
        <taxon>Ascomycota</taxon>
        <taxon>Pezizomycotina</taxon>
        <taxon>Orbiliomycetes</taxon>
        <taxon>Orbiliales</taxon>
        <taxon>Orbiliaceae</taxon>
        <taxon>Arthrobotrys</taxon>
    </lineage>
</organism>
<gene>
    <name evidence="2" type="ORF">TWF481_011250</name>
</gene>
<feature type="compositionally biased region" description="Polar residues" evidence="1">
    <location>
        <begin position="23"/>
        <end position="34"/>
    </location>
</feature>
<evidence type="ECO:0000256" key="1">
    <source>
        <dbReference type="SAM" id="MobiDB-lite"/>
    </source>
</evidence>
<feature type="compositionally biased region" description="Basic and acidic residues" evidence="1">
    <location>
        <begin position="144"/>
        <end position="182"/>
    </location>
</feature>
<sequence length="878" mass="99122">MATSSIRALTRKLPLRPSIRLFATSSQPQPTTDPLSVPPQGEGAPGSERTDRSNPRSERGHRNKDGPDIGYPTPRPKSTKWSSSNKLPGKASNARSAPNKVSQKLAQVQPEEIPPEDEDWSLSIDEAMEGFGFDEVELKPPVVKAKEKDNNQKPSEKDKKLKEKEEKKKSKENEQEEKPTETKKKKKKKKKPKTTEEAAAQTPTAEDPVINETTESNSTSNIAPITSILDFGLPNRSGSNPPANGQPSKLPTITSAASSDEVPLKDTNELSLDDLFRHYERAFDAGLHTGSDKTTSDLPDPQDDVFRRRAVPRGTRQQDDSPVEELSEEKAYEEETLEAEEEDIKMRGNAKAGMWDDLRVDTEMNTEQETVAKGISSEHIADWLDRLEIRRAERRKKKEEARSEAEVNAWSSEGGGLNTSIIFSQSAQDPSLVDLVWENHDNYIPTQRHARSSSPEPETVLGRRIGDPNQLLSALSNGRNEYHYSLENLRLMRQGMEVAGLHERLRRTKLPFQFPAIKYEDIENIFRSRLPVGAETAYEPFPLIVPQESAVENPFLYRLIEENSKFLAIYGDVKSCQGYHPAPSEFFNNFILRFYGYLKPTAIITDANYRQPYSRQQTILSFMGIPTMVLLTIPSLPHAEPLDPRNLLAQLIAETFSCHYYNREIMRAQAPVTGLLHYNAQLWVVLYDPVADIPYVSNPINADLDIPPSHEEIEKLDYLSRVTNDAFTCAVVNGLEAMRNRERQEGDTDTGADWLDACDGMWAVLEARRMMHINYYGRNDLTARTYVTTQMEMVRSRHDAIAALDSVPEKFKVPIGTSADGWWMLTQRPTFTEQREAVKKVYQPPRRGGKGKKSPPKGPKKPVQTDGNGMSEYEYLLR</sequence>
<feature type="compositionally biased region" description="Polar residues" evidence="1">
    <location>
        <begin position="93"/>
        <end position="106"/>
    </location>
</feature>
<feature type="compositionally biased region" description="Polar residues" evidence="1">
    <location>
        <begin position="236"/>
        <end position="258"/>
    </location>
</feature>
<accession>A0AAV9VYW9</accession>
<feature type="compositionally biased region" description="Basic residues" evidence="1">
    <location>
        <begin position="847"/>
        <end position="860"/>
    </location>
</feature>
<dbReference type="AlphaFoldDB" id="A0AAV9VYW9"/>
<protein>
    <submittedName>
        <fullName evidence="2">Uncharacterized protein</fullName>
    </submittedName>
</protein>
<feature type="compositionally biased region" description="Low complexity" evidence="1">
    <location>
        <begin position="197"/>
        <end position="206"/>
    </location>
</feature>
<feature type="compositionally biased region" description="Acidic residues" evidence="1">
    <location>
        <begin position="321"/>
        <end position="342"/>
    </location>
</feature>
<feature type="compositionally biased region" description="Acidic residues" evidence="1">
    <location>
        <begin position="113"/>
        <end position="135"/>
    </location>
</feature>
<evidence type="ECO:0000313" key="3">
    <source>
        <dbReference type="Proteomes" id="UP001370758"/>
    </source>
</evidence>
<keyword evidence="3" id="KW-1185">Reference proteome</keyword>
<feature type="compositionally biased region" description="Basic and acidic residues" evidence="1">
    <location>
        <begin position="48"/>
        <end position="67"/>
    </location>
</feature>
<evidence type="ECO:0000313" key="2">
    <source>
        <dbReference type="EMBL" id="KAK6498672.1"/>
    </source>
</evidence>
<feature type="compositionally biased region" description="Basic residues" evidence="1">
    <location>
        <begin position="183"/>
        <end position="192"/>
    </location>
</feature>
<comment type="caution">
    <text evidence="2">The sequence shown here is derived from an EMBL/GenBank/DDBJ whole genome shotgun (WGS) entry which is preliminary data.</text>
</comment>
<name>A0AAV9VYW9_9PEZI</name>
<feature type="region of interest" description="Disordered" evidence="1">
    <location>
        <begin position="1"/>
        <end position="266"/>
    </location>
</feature>
<reference evidence="2 3" key="1">
    <citation type="submission" date="2023-08" db="EMBL/GenBank/DDBJ databases">
        <authorList>
            <person name="Palmer J.M."/>
        </authorList>
    </citation>
    <scope>NUCLEOTIDE SEQUENCE [LARGE SCALE GENOMIC DNA]</scope>
    <source>
        <strain evidence="2 3">TWF481</strain>
    </source>
</reference>
<feature type="region of interest" description="Disordered" evidence="1">
    <location>
        <begin position="286"/>
        <end position="342"/>
    </location>
</feature>
<proteinExistence type="predicted"/>
<feature type="compositionally biased region" description="Polar residues" evidence="1">
    <location>
        <begin position="211"/>
        <end position="224"/>
    </location>
</feature>
<dbReference type="EMBL" id="JAVHJL010000008">
    <property type="protein sequence ID" value="KAK6498672.1"/>
    <property type="molecule type" value="Genomic_DNA"/>
</dbReference>
<feature type="region of interest" description="Disordered" evidence="1">
    <location>
        <begin position="835"/>
        <end position="878"/>
    </location>
</feature>